<keyword evidence="3" id="KW-1185">Reference proteome</keyword>
<dbReference type="Pfam" id="PF02896">
    <property type="entry name" value="PEP-utilizers_C"/>
    <property type="match status" value="1"/>
</dbReference>
<dbReference type="AlphaFoldDB" id="A0A392NTT3"/>
<evidence type="ECO:0000313" key="3">
    <source>
        <dbReference type="Proteomes" id="UP000265520"/>
    </source>
</evidence>
<dbReference type="Proteomes" id="UP000265520">
    <property type="component" value="Unassembled WGS sequence"/>
</dbReference>
<feature type="non-terminal residue" evidence="2">
    <location>
        <position position="164"/>
    </location>
</feature>
<sequence>MKARRNGAQGIGLCRTEHMFFASDERLKAVRMMIMAVTLEQRKAALDLLLPYQRSDFEGIFRAMDGLPVTIRLLDPPLHEFLPKGDMEQISSELTSLTDMKKEEISSRIEKLSEVNPMLGFRGCRLGISYPELTEMQARAIFQAAVSASKDGIAVHPEIMVPLV</sequence>
<reference evidence="2 3" key="1">
    <citation type="journal article" date="2018" name="Front. Plant Sci.">
        <title>Red Clover (Trifolium pratense) and Zigzag Clover (T. medium) - A Picture of Genomic Similarities and Differences.</title>
        <authorList>
            <person name="Dluhosova J."/>
            <person name="Istvanek J."/>
            <person name="Nedelnik J."/>
            <person name="Repkova J."/>
        </authorList>
    </citation>
    <scope>NUCLEOTIDE SEQUENCE [LARGE SCALE GENOMIC DNA]</scope>
    <source>
        <strain evidence="3">cv. 10/8</strain>
        <tissue evidence="2">Leaf</tissue>
    </source>
</reference>
<evidence type="ECO:0000313" key="2">
    <source>
        <dbReference type="EMBL" id="MCI03258.1"/>
    </source>
</evidence>
<organism evidence="2 3">
    <name type="scientific">Trifolium medium</name>
    <dbReference type="NCBI Taxonomy" id="97028"/>
    <lineage>
        <taxon>Eukaryota</taxon>
        <taxon>Viridiplantae</taxon>
        <taxon>Streptophyta</taxon>
        <taxon>Embryophyta</taxon>
        <taxon>Tracheophyta</taxon>
        <taxon>Spermatophyta</taxon>
        <taxon>Magnoliopsida</taxon>
        <taxon>eudicotyledons</taxon>
        <taxon>Gunneridae</taxon>
        <taxon>Pentapetalae</taxon>
        <taxon>rosids</taxon>
        <taxon>fabids</taxon>
        <taxon>Fabales</taxon>
        <taxon>Fabaceae</taxon>
        <taxon>Papilionoideae</taxon>
        <taxon>50 kb inversion clade</taxon>
        <taxon>NPAAA clade</taxon>
        <taxon>Hologalegina</taxon>
        <taxon>IRL clade</taxon>
        <taxon>Trifolieae</taxon>
        <taxon>Trifolium</taxon>
    </lineage>
</organism>
<dbReference type="InterPro" id="IPR010121">
    <property type="entry name" value="Pyruvate_phosphate_dikinase"/>
</dbReference>
<evidence type="ECO:0000259" key="1">
    <source>
        <dbReference type="Pfam" id="PF02896"/>
    </source>
</evidence>
<dbReference type="PANTHER" id="PTHR22931">
    <property type="entry name" value="PHOSPHOENOLPYRUVATE DIKINASE-RELATED"/>
    <property type="match status" value="1"/>
</dbReference>
<dbReference type="GO" id="GO:0050242">
    <property type="term" value="F:pyruvate, phosphate dikinase activity"/>
    <property type="evidence" value="ECO:0007669"/>
    <property type="project" value="InterPro"/>
</dbReference>
<proteinExistence type="predicted"/>
<protein>
    <submittedName>
        <fullName evidence="2">Pyruvate phosphate dikinase chloroplastic-like</fullName>
    </submittedName>
</protein>
<dbReference type="InterPro" id="IPR000121">
    <property type="entry name" value="PEP_util_C"/>
</dbReference>
<dbReference type="InterPro" id="IPR015813">
    <property type="entry name" value="Pyrv/PenolPyrv_kinase-like_dom"/>
</dbReference>
<dbReference type="GO" id="GO:0016301">
    <property type="term" value="F:kinase activity"/>
    <property type="evidence" value="ECO:0007669"/>
    <property type="project" value="UniProtKB-KW"/>
</dbReference>
<keyword evidence="2" id="KW-0418">Kinase</keyword>
<dbReference type="SUPFAM" id="SSF51621">
    <property type="entry name" value="Phosphoenolpyruvate/pyruvate domain"/>
    <property type="match status" value="1"/>
</dbReference>
<dbReference type="PANTHER" id="PTHR22931:SF9">
    <property type="entry name" value="PYRUVATE, PHOSPHATE DIKINASE 1, CHLOROPLASTIC"/>
    <property type="match status" value="1"/>
</dbReference>
<dbReference type="EMBL" id="LXQA010051630">
    <property type="protein sequence ID" value="MCI03258.1"/>
    <property type="molecule type" value="Genomic_DNA"/>
</dbReference>
<feature type="domain" description="PEP-utilising enzyme C-terminal" evidence="1">
    <location>
        <begin position="2"/>
        <end position="164"/>
    </location>
</feature>
<keyword evidence="2" id="KW-0670">Pyruvate</keyword>
<comment type="caution">
    <text evidence="2">The sequence shown here is derived from an EMBL/GenBank/DDBJ whole genome shotgun (WGS) entry which is preliminary data.</text>
</comment>
<dbReference type="Gene3D" id="3.20.20.60">
    <property type="entry name" value="Phosphoenolpyruvate-binding domains"/>
    <property type="match status" value="1"/>
</dbReference>
<accession>A0A392NTT3</accession>
<name>A0A392NTT3_9FABA</name>
<keyword evidence="2" id="KW-0808">Transferase</keyword>
<dbReference type="InterPro" id="IPR040442">
    <property type="entry name" value="Pyrv_kinase-like_dom_sf"/>
</dbReference>